<keyword evidence="3" id="KW-1185">Reference proteome</keyword>
<keyword evidence="1" id="KW-1133">Transmembrane helix</keyword>
<feature type="transmembrane region" description="Helical" evidence="1">
    <location>
        <begin position="123"/>
        <end position="147"/>
    </location>
</feature>
<dbReference type="Proteomes" id="UP000612585">
    <property type="component" value="Unassembled WGS sequence"/>
</dbReference>
<dbReference type="AlphaFoldDB" id="A0A8J3ZKB9"/>
<evidence type="ECO:0000313" key="3">
    <source>
        <dbReference type="Proteomes" id="UP000612585"/>
    </source>
</evidence>
<organism evidence="2 3">
    <name type="scientific">Virgisporangium aurantiacum</name>
    <dbReference type="NCBI Taxonomy" id="175570"/>
    <lineage>
        <taxon>Bacteria</taxon>
        <taxon>Bacillati</taxon>
        <taxon>Actinomycetota</taxon>
        <taxon>Actinomycetes</taxon>
        <taxon>Micromonosporales</taxon>
        <taxon>Micromonosporaceae</taxon>
        <taxon>Virgisporangium</taxon>
    </lineage>
</organism>
<accession>A0A8J3ZKB9</accession>
<protein>
    <submittedName>
        <fullName evidence="2">Uncharacterized protein</fullName>
    </submittedName>
</protein>
<name>A0A8J3ZKB9_9ACTN</name>
<reference evidence="2" key="1">
    <citation type="submission" date="2021-01" db="EMBL/GenBank/DDBJ databases">
        <title>Whole genome shotgun sequence of Virgisporangium aurantiacum NBRC 16421.</title>
        <authorList>
            <person name="Komaki H."/>
            <person name="Tamura T."/>
        </authorList>
    </citation>
    <scope>NUCLEOTIDE SEQUENCE</scope>
    <source>
        <strain evidence="2">NBRC 16421</strain>
    </source>
</reference>
<sequence length="240" mass="25562">MVPPALAPRWRDMATLGWVATRQLGGPAVRLPLIGVVSCAATWPVVMTTLVGARADNALAAHGKTALVTVSACEPPDRVRWRRLLASAATVPAVVIALCLPLIAATVAAIAAAIAGWRWLSDLLITVGQAESAVIAVLMLAGVAPVVRSITPIQRQAARLSARQRAITLIEASNLAADPADRRAATILVRNLQRHADTRQVAILANPRDSAVAAMYRRLGFEPLNADRPGMLLRWPQRSR</sequence>
<evidence type="ECO:0000313" key="2">
    <source>
        <dbReference type="EMBL" id="GIJ63050.1"/>
    </source>
</evidence>
<feature type="transmembrane region" description="Helical" evidence="1">
    <location>
        <begin position="84"/>
        <end position="117"/>
    </location>
</feature>
<evidence type="ECO:0000256" key="1">
    <source>
        <dbReference type="SAM" id="Phobius"/>
    </source>
</evidence>
<comment type="caution">
    <text evidence="2">The sequence shown here is derived from an EMBL/GenBank/DDBJ whole genome shotgun (WGS) entry which is preliminary data.</text>
</comment>
<keyword evidence="1" id="KW-0812">Transmembrane</keyword>
<gene>
    <name evidence="2" type="ORF">Vau01_105660</name>
</gene>
<dbReference type="EMBL" id="BOPG01000087">
    <property type="protein sequence ID" value="GIJ63050.1"/>
    <property type="molecule type" value="Genomic_DNA"/>
</dbReference>
<proteinExistence type="predicted"/>
<keyword evidence="1" id="KW-0472">Membrane</keyword>